<proteinExistence type="predicted"/>
<evidence type="ECO:0000313" key="3">
    <source>
        <dbReference type="EMBL" id="KAJ3257531.1"/>
    </source>
</evidence>
<protein>
    <submittedName>
        <fullName evidence="3">Uncharacterized protein</fullName>
    </submittedName>
</protein>
<keyword evidence="2" id="KW-0812">Transmembrane</keyword>
<evidence type="ECO:0000313" key="4">
    <source>
        <dbReference type="Proteomes" id="UP001210925"/>
    </source>
</evidence>
<sequence>MDKEAQKEAQLQPSPSPPAYSEIDENLGNIVGESSKSTVNEDQCELEDKKEVDEKDLLEPKKAANKKKPNEPWLVNTAPRNVYNTPIEPWTTNPNLHRSHSHHQNDTYCVVCCFDNNDTKYDSETYGYHQPECNCCLDGDGVVPVMILVLTTVVAPYSVMKIATTLVAMKGVVTLVTMGVVTLVTMGVVTMHVAMKGVVGFWANCYIASQQY</sequence>
<accession>A0AAD5Y3D9</accession>
<feature type="region of interest" description="Disordered" evidence="1">
    <location>
        <begin position="1"/>
        <end position="79"/>
    </location>
</feature>
<keyword evidence="2" id="KW-0472">Membrane</keyword>
<evidence type="ECO:0000256" key="2">
    <source>
        <dbReference type="SAM" id="Phobius"/>
    </source>
</evidence>
<feature type="compositionally biased region" description="Polar residues" evidence="1">
    <location>
        <begin position="32"/>
        <end position="41"/>
    </location>
</feature>
<feature type="transmembrane region" description="Helical" evidence="2">
    <location>
        <begin position="172"/>
        <end position="194"/>
    </location>
</feature>
<organism evidence="3 4">
    <name type="scientific">Boothiomyces macroporosus</name>
    <dbReference type="NCBI Taxonomy" id="261099"/>
    <lineage>
        <taxon>Eukaryota</taxon>
        <taxon>Fungi</taxon>
        <taxon>Fungi incertae sedis</taxon>
        <taxon>Chytridiomycota</taxon>
        <taxon>Chytridiomycota incertae sedis</taxon>
        <taxon>Chytridiomycetes</taxon>
        <taxon>Rhizophydiales</taxon>
        <taxon>Terramycetaceae</taxon>
        <taxon>Boothiomyces</taxon>
    </lineage>
</organism>
<dbReference type="AlphaFoldDB" id="A0AAD5Y3D9"/>
<reference evidence="3" key="1">
    <citation type="submission" date="2020-05" db="EMBL/GenBank/DDBJ databases">
        <title>Phylogenomic resolution of chytrid fungi.</title>
        <authorList>
            <person name="Stajich J.E."/>
            <person name="Amses K."/>
            <person name="Simmons R."/>
            <person name="Seto K."/>
            <person name="Myers J."/>
            <person name="Bonds A."/>
            <person name="Quandt C.A."/>
            <person name="Barry K."/>
            <person name="Liu P."/>
            <person name="Grigoriev I."/>
            <person name="Longcore J.E."/>
            <person name="James T.Y."/>
        </authorList>
    </citation>
    <scope>NUCLEOTIDE SEQUENCE</scope>
    <source>
        <strain evidence="3">PLAUS21</strain>
    </source>
</reference>
<evidence type="ECO:0000256" key="1">
    <source>
        <dbReference type="SAM" id="MobiDB-lite"/>
    </source>
</evidence>
<gene>
    <name evidence="3" type="ORF">HK103_004440</name>
</gene>
<feature type="compositionally biased region" description="Basic and acidic residues" evidence="1">
    <location>
        <begin position="46"/>
        <end position="62"/>
    </location>
</feature>
<comment type="caution">
    <text evidence="3">The sequence shown here is derived from an EMBL/GenBank/DDBJ whole genome shotgun (WGS) entry which is preliminary data.</text>
</comment>
<name>A0AAD5Y3D9_9FUNG</name>
<keyword evidence="2" id="KW-1133">Transmembrane helix</keyword>
<dbReference type="EMBL" id="JADGKB010000037">
    <property type="protein sequence ID" value="KAJ3257531.1"/>
    <property type="molecule type" value="Genomic_DNA"/>
</dbReference>
<keyword evidence="4" id="KW-1185">Reference proteome</keyword>
<dbReference type="Proteomes" id="UP001210925">
    <property type="component" value="Unassembled WGS sequence"/>
</dbReference>